<dbReference type="Gene3D" id="3.60.15.10">
    <property type="entry name" value="Ribonuclease Z/Hydroxyacylglutathione hydrolase-like"/>
    <property type="match status" value="1"/>
</dbReference>
<evidence type="ECO:0000256" key="3">
    <source>
        <dbReference type="ARBA" id="ARBA00022692"/>
    </source>
</evidence>
<protein>
    <submittedName>
        <fullName evidence="8">DNA internalization-related competence protein ComEC/Rec2</fullName>
    </submittedName>
</protein>
<evidence type="ECO:0000259" key="7">
    <source>
        <dbReference type="SMART" id="SM00849"/>
    </source>
</evidence>
<keyword evidence="5 6" id="KW-0472">Membrane</keyword>
<dbReference type="InterPro" id="IPR004477">
    <property type="entry name" value="ComEC_N"/>
</dbReference>
<dbReference type="PANTHER" id="PTHR30619:SF1">
    <property type="entry name" value="RECOMBINATION PROTEIN 2"/>
    <property type="match status" value="1"/>
</dbReference>
<dbReference type="CDD" id="cd07731">
    <property type="entry name" value="ComA-like_MBL-fold"/>
    <property type="match status" value="1"/>
</dbReference>
<dbReference type="GO" id="GO:0030420">
    <property type="term" value="P:establishment of competence for transformation"/>
    <property type="evidence" value="ECO:0007669"/>
    <property type="project" value="InterPro"/>
</dbReference>
<dbReference type="InterPro" id="IPR036866">
    <property type="entry name" value="RibonucZ/Hydroxyglut_hydro"/>
</dbReference>
<comment type="subcellular location">
    <subcellularLocation>
        <location evidence="1">Cell membrane</location>
        <topology evidence="1">Multi-pass membrane protein</topology>
    </subcellularLocation>
</comment>
<dbReference type="Pfam" id="PF00753">
    <property type="entry name" value="Lactamase_B"/>
    <property type="match status" value="1"/>
</dbReference>
<feature type="transmembrane region" description="Helical" evidence="6">
    <location>
        <begin position="30"/>
        <end position="51"/>
    </location>
</feature>
<comment type="caution">
    <text evidence="8">The sequence shown here is derived from an EMBL/GenBank/DDBJ whole genome shotgun (WGS) entry which is preliminary data.</text>
</comment>
<keyword evidence="4 6" id="KW-1133">Transmembrane helix</keyword>
<dbReference type="NCBIfam" id="TIGR00361">
    <property type="entry name" value="ComEC_Rec2"/>
    <property type="match status" value="1"/>
</dbReference>
<evidence type="ECO:0000256" key="4">
    <source>
        <dbReference type="ARBA" id="ARBA00022989"/>
    </source>
</evidence>
<dbReference type="InterPro" id="IPR001279">
    <property type="entry name" value="Metallo-B-lactamas"/>
</dbReference>
<reference evidence="8 9" key="1">
    <citation type="submission" date="2023-05" db="EMBL/GenBank/DDBJ databases">
        <title>[ruminococcus] sp. nov., isolated from a pig farm feces dump.</title>
        <authorList>
            <person name="Chang Y.-H."/>
        </authorList>
    </citation>
    <scope>NUCLEOTIDE SEQUENCE [LARGE SCALE GENOMIC DNA]</scope>
    <source>
        <strain evidence="8 9">YH-rum2234</strain>
    </source>
</reference>
<feature type="transmembrane region" description="Helical" evidence="6">
    <location>
        <begin position="341"/>
        <end position="358"/>
    </location>
</feature>
<accession>A0AAP4B841</accession>
<feature type="transmembrane region" description="Helical" evidence="6">
    <location>
        <begin position="512"/>
        <end position="532"/>
    </location>
</feature>
<feature type="transmembrane region" description="Helical" evidence="6">
    <location>
        <begin position="449"/>
        <end position="467"/>
    </location>
</feature>
<name>A0AAP4B841_9FIRM</name>
<dbReference type="PANTHER" id="PTHR30619">
    <property type="entry name" value="DNA INTERNALIZATION/COMPETENCE PROTEIN COMEC/REC2"/>
    <property type="match status" value="1"/>
</dbReference>
<feature type="transmembrane region" description="Helical" evidence="6">
    <location>
        <begin position="487"/>
        <end position="503"/>
    </location>
</feature>
<dbReference type="SMART" id="SM00849">
    <property type="entry name" value="Lactamase_B"/>
    <property type="match status" value="1"/>
</dbReference>
<dbReference type="Pfam" id="PF03772">
    <property type="entry name" value="Competence"/>
    <property type="match status" value="1"/>
</dbReference>
<feature type="transmembrane region" description="Helical" evidence="6">
    <location>
        <begin position="5"/>
        <end position="24"/>
    </location>
</feature>
<organism evidence="8 9">
    <name type="scientific">Fusibacillus kribbianus</name>
    <dbReference type="NCBI Taxonomy" id="3044208"/>
    <lineage>
        <taxon>Bacteria</taxon>
        <taxon>Bacillati</taxon>
        <taxon>Bacillota</taxon>
        <taxon>Clostridia</taxon>
        <taxon>Lachnospirales</taxon>
        <taxon>Lachnospiraceae</taxon>
        <taxon>Fusibacillus</taxon>
    </lineage>
</organism>
<sequence>MKRPLLWYAGAYALGEVLILQGFGSGGLPGIAGGLLAAFFAAAGMAVVFYGKKKSGQSRLLWLALPLFFVLGYFRCSAVYHSSDLEKLEKRLAESGMEQAPAVVSGTVERIELRNISYQSGRKREEFRLWLRGCEIRLTDGTYPADGVLVFGENLEDGVLEGRNVTMEASVSALEEPGNPGQFDSKSYYRSRKISCLAEAGQILEVSGRIDYLKRGMRLLRQAFGRNLEKAAGEETAGLFRAMVLGEKWAAEKETVSLYEDCGIGHLLAISGLHISLVGMGVYRLFRRRRKGAYRTAALAGAAAAFCYYLLSGEGTSAARAFLMLSVYGAGQAMGRQYDMASAAAFSALLLLISSPLLLLQSGFLLSFGAVLGLGLLHPLLRKAELPGFLRPVLPGLSIQLMTLPVQAYFFYQIPVYSLGLNLLVLPLFTVVAASGMAGALLGGWLPGAMSGVLFPAGLLLRLYQYLGEKSLLLPIAIWRTGRPEGWQLAGYACLLLILCSTVKRRAVEKKGVWRGLSLVCLTGLLLCLMPFPDRKLEMTFLDVGQGDCCFVRIPEGITFLIDGGSSDEKQVGPYLLEPFLDCRAVGRVDFALISHGDSDHTNGICQLMELGRIGTLILPAGQGEQQGLAAMEEQAESLGIPVLYLEAGERLRVGEAAFTCLWPEDGTEKTCEGEGDGNGNSMVLWFSWRQFDVLFTGDLEGEGQQRVTEKLAALVKDGKGIEVLKVPHHGSKNSALKEFYEVLRPRTAVISVGNDNRYGHPHKETLECLLNMGTEVFRTDELGAVQIKALNRKLVVTGQKNGKWIFQKDARSGKTVTIGDAFDEVSRVQPIVDKIPWAIGSCQPDFLLK</sequence>
<evidence type="ECO:0000256" key="1">
    <source>
        <dbReference type="ARBA" id="ARBA00004651"/>
    </source>
</evidence>
<dbReference type="RefSeq" id="WP_283229487.1">
    <property type="nucleotide sequence ID" value="NZ_JASGBQ010000001.1"/>
</dbReference>
<dbReference type="Proteomes" id="UP001300383">
    <property type="component" value="Unassembled WGS sequence"/>
</dbReference>
<evidence type="ECO:0000256" key="5">
    <source>
        <dbReference type="ARBA" id="ARBA00023136"/>
    </source>
</evidence>
<proteinExistence type="predicted"/>
<keyword evidence="9" id="KW-1185">Reference proteome</keyword>
<dbReference type="NCBIfam" id="TIGR00360">
    <property type="entry name" value="ComEC_N-term"/>
    <property type="match status" value="1"/>
</dbReference>
<dbReference type="AlphaFoldDB" id="A0AAP4B841"/>
<dbReference type="InterPro" id="IPR004797">
    <property type="entry name" value="Competence_ComEC/Rec2"/>
</dbReference>
<dbReference type="InterPro" id="IPR052159">
    <property type="entry name" value="Competence_DNA_uptake"/>
</dbReference>
<dbReference type="EMBL" id="JASGBQ010000001">
    <property type="protein sequence ID" value="MDI9240977.1"/>
    <property type="molecule type" value="Genomic_DNA"/>
</dbReference>
<evidence type="ECO:0000256" key="6">
    <source>
        <dbReference type="SAM" id="Phobius"/>
    </source>
</evidence>
<keyword evidence="2" id="KW-1003">Cell membrane</keyword>
<dbReference type="GO" id="GO:0005886">
    <property type="term" value="C:plasma membrane"/>
    <property type="evidence" value="ECO:0007669"/>
    <property type="project" value="UniProtKB-SubCell"/>
</dbReference>
<evidence type="ECO:0000313" key="9">
    <source>
        <dbReference type="Proteomes" id="UP001300383"/>
    </source>
</evidence>
<dbReference type="InterPro" id="IPR035681">
    <property type="entry name" value="ComA-like_MBL"/>
</dbReference>
<feature type="transmembrane region" description="Helical" evidence="6">
    <location>
        <begin position="264"/>
        <end position="286"/>
    </location>
</feature>
<dbReference type="SUPFAM" id="SSF56281">
    <property type="entry name" value="Metallo-hydrolase/oxidoreductase"/>
    <property type="match status" value="1"/>
</dbReference>
<feature type="domain" description="Metallo-beta-lactamase" evidence="7">
    <location>
        <begin position="546"/>
        <end position="730"/>
    </location>
</feature>
<evidence type="ECO:0000256" key="2">
    <source>
        <dbReference type="ARBA" id="ARBA00022475"/>
    </source>
</evidence>
<keyword evidence="3 6" id="KW-0812">Transmembrane</keyword>
<dbReference type="Pfam" id="PF13567">
    <property type="entry name" value="DUF4131"/>
    <property type="match status" value="1"/>
</dbReference>
<gene>
    <name evidence="8" type="ORF">QJ036_00605</name>
</gene>
<dbReference type="InterPro" id="IPR025405">
    <property type="entry name" value="DUF4131"/>
</dbReference>
<feature type="transmembrane region" description="Helical" evidence="6">
    <location>
        <begin position="60"/>
        <end position="80"/>
    </location>
</feature>
<evidence type="ECO:0000313" key="8">
    <source>
        <dbReference type="EMBL" id="MDI9240977.1"/>
    </source>
</evidence>